<dbReference type="PATRIC" id="fig|1305737.6.peg.2186"/>
<dbReference type="EMBL" id="LJXT01000038">
    <property type="protein sequence ID" value="KPQ16601.1"/>
    <property type="molecule type" value="Genomic_DNA"/>
</dbReference>
<proteinExistence type="predicted"/>
<sequence length="74" mass="9164">MYSKKDFDRAFMMLHDLKKGKKPGFFSYPQYKQLYNHPLKYEIIQEYDKYFEDLPRMNESERFSRATKLTGYIF</sequence>
<evidence type="ECO:0000313" key="1">
    <source>
        <dbReference type="EMBL" id="KPQ16601.1"/>
    </source>
</evidence>
<comment type="caution">
    <text evidence="1">The sequence shown here is derived from an EMBL/GenBank/DDBJ whole genome shotgun (WGS) entry which is preliminary data.</text>
</comment>
<accession>A0A0P7YMZ7</accession>
<name>A0A0P7YMZ7_9BACT</name>
<dbReference type="Proteomes" id="UP000050421">
    <property type="component" value="Unassembled WGS sequence"/>
</dbReference>
<gene>
    <name evidence="1" type="ORF">HLUCCX10_06910</name>
</gene>
<protein>
    <submittedName>
        <fullName evidence="1">Uncharacterized protein</fullName>
    </submittedName>
</protein>
<dbReference type="AlphaFoldDB" id="A0A0P7YMZ7"/>
<reference evidence="1 2" key="1">
    <citation type="submission" date="2015-09" db="EMBL/GenBank/DDBJ databases">
        <title>Identification and resolution of microdiversity through metagenomic sequencing of parallel consortia.</title>
        <authorList>
            <person name="Nelson W.C."/>
            <person name="Romine M.F."/>
            <person name="Lindemann S.R."/>
        </authorList>
    </citation>
    <scope>NUCLEOTIDE SEQUENCE [LARGE SCALE GENOMIC DNA]</scope>
    <source>
        <strain evidence="1">HL-49</strain>
    </source>
</reference>
<evidence type="ECO:0000313" key="2">
    <source>
        <dbReference type="Proteomes" id="UP000050421"/>
    </source>
</evidence>
<organism evidence="1 2">
    <name type="scientific">Algoriphagus marincola HL-49</name>
    <dbReference type="NCBI Taxonomy" id="1305737"/>
    <lineage>
        <taxon>Bacteria</taxon>
        <taxon>Pseudomonadati</taxon>
        <taxon>Bacteroidota</taxon>
        <taxon>Cytophagia</taxon>
        <taxon>Cytophagales</taxon>
        <taxon>Cyclobacteriaceae</taxon>
        <taxon>Algoriphagus</taxon>
    </lineage>
</organism>